<dbReference type="InterPro" id="IPR001638">
    <property type="entry name" value="Solute-binding_3/MltF_N"/>
</dbReference>
<organism evidence="2 3">
    <name type="scientific">Palleronia caenipelagi</name>
    <dbReference type="NCBI Taxonomy" id="2489174"/>
    <lineage>
        <taxon>Bacteria</taxon>
        <taxon>Pseudomonadati</taxon>
        <taxon>Pseudomonadota</taxon>
        <taxon>Alphaproteobacteria</taxon>
        <taxon>Rhodobacterales</taxon>
        <taxon>Roseobacteraceae</taxon>
        <taxon>Palleronia</taxon>
    </lineage>
</organism>
<dbReference type="AlphaFoldDB" id="A0A547Q9X3"/>
<comment type="caution">
    <text evidence="2">The sequence shown here is derived from an EMBL/GenBank/DDBJ whole genome shotgun (WGS) entry which is preliminary data.</text>
</comment>
<sequence length="317" mass="35178">MTSHQWGVRIVGVSSVVGLFERRQFLVSCAAYGLGSLAASGNGRQTFKACLRPETLPLSGQDSSGTWIGFGPDLLRDLLRRAMPGAEFEGCECLSWSRALRSVQTGTLHFLLEVNYHPQREHLMDFIGCTDTERAYLVAREDLPVQRIGTLDDFTRLPGNVMVIASSVWDAEFEHRLVTDPEFGRSFVTESNLKAPAHRPGSQHIQTSDAGFDVEMARAILRKKITGIIVGAAHAARIIRAANLQTTPYGPADRLKAIDIDAFAPTFTYLVVSKQVAAKTRIRLRKAYEAARQDGGFETLWSRWYPERALPSDVSRL</sequence>
<evidence type="ECO:0000313" key="3">
    <source>
        <dbReference type="Proteomes" id="UP000318590"/>
    </source>
</evidence>
<keyword evidence="3" id="KW-1185">Reference proteome</keyword>
<dbReference type="Pfam" id="PF00497">
    <property type="entry name" value="SBP_bac_3"/>
    <property type="match status" value="1"/>
</dbReference>
<reference evidence="2 3" key="1">
    <citation type="submission" date="2019-06" db="EMBL/GenBank/DDBJ databases">
        <title>Paenimaribius caenipelagi gen. nov., sp. nov., isolated from a tidal flat.</title>
        <authorList>
            <person name="Yoon J.-H."/>
        </authorList>
    </citation>
    <scope>NUCLEOTIDE SEQUENCE [LARGE SCALE GENOMIC DNA]</scope>
    <source>
        <strain evidence="2 3">JBTF-M29</strain>
    </source>
</reference>
<evidence type="ECO:0000259" key="1">
    <source>
        <dbReference type="Pfam" id="PF00497"/>
    </source>
</evidence>
<accession>A0A547Q9X3</accession>
<dbReference type="SUPFAM" id="SSF53850">
    <property type="entry name" value="Periplasmic binding protein-like II"/>
    <property type="match status" value="1"/>
</dbReference>
<feature type="domain" description="Solute-binding protein family 3/N-terminal" evidence="1">
    <location>
        <begin position="50"/>
        <end position="306"/>
    </location>
</feature>
<protein>
    <submittedName>
        <fullName evidence="2">Transporter substrate-binding domain-containing protein</fullName>
    </submittedName>
</protein>
<gene>
    <name evidence="2" type="ORF">FEV53_01115</name>
</gene>
<dbReference type="EMBL" id="VFSV01000002">
    <property type="protein sequence ID" value="TRD23188.1"/>
    <property type="molecule type" value="Genomic_DNA"/>
</dbReference>
<evidence type="ECO:0000313" key="2">
    <source>
        <dbReference type="EMBL" id="TRD23188.1"/>
    </source>
</evidence>
<dbReference type="Gene3D" id="3.40.190.10">
    <property type="entry name" value="Periplasmic binding protein-like II"/>
    <property type="match status" value="2"/>
</dbReference>
<dbReference type="OrthoDB" id="6192933at2"/>
<proteinExistence type="predicted"/>
<dbReference type="Proteomes" id="UP000318590">
    <property type="component" value="Unassembled WGS sequence"/>
</dbReference>
<name>A0A547Q9X3_9RHOB</name>